<dbReference type="Gene3D" id="1.10.10.10">
    <property type="entry name" value="Winged helix-like DNA-binding domain superfamily/Winged helix DNA-binding domain"/>
    <property type="match status" value="1"/>
</dbReference>
<name>E6Q3M1_9ZZZZ</name>
<dbReference type="PANTHER" id="PTHR43133:SF8">
    <property type="entry name" value="RNA POLYMERASE SIGMA FACTOR HI_1459-RELATED"/>
    <property type="match status" value="1"/>
</dbReference>
<evidence type="ECO:0000256" key="1">
    <source>
        <dbReference type="ARBA" id="ARBA00010641"/>
    </source>
</evidence>
<comment type="caution">
    <text evidence="8">The sequence shown here is derived from an EMBL/GenBank/DDBJ whole genome shotgun (WGS) entry which is preliminary data.</text>
</comment>
<evidence type="ECO:0000256" key="5">
    <source>
        <dbReference type="ARBA" id="ARBA00023163"/>
    </source>
</evidence>
<evidence type="ECO:0000259" key="7">
    <source>
        <dbReference type="Pfam" id="PF08281"/>
    </source>
</evidence>
<dbReference type="GO" id="GO:0003677">
    <property type="term" value="F:DNA binding"/>
    <property type="evidence" value="ECO:0007669"/>
    <property type="project" value="UniProtKB-KW"/>
</dbReference>
<dbReference type="EMBL" id="CABO01000025">
    <property type="protein sequence ID" value="CBI01782.1"/>
    <property type="molecule type" value="Genomic_DNA"/>
</dbReference>
<organism evidence="8">
    <name type="scientific">mine drainage metagenome</name>
    <dbReference type="NCBI Taxonomy" id="410659"/>
    <lineage>
        <taxon>unclassified sequences</taxon>
        <taxon>metagenomes</taxon>
        <taxon>ecological metagenomes</taxon>
    </lineage>
</organism>
<evidence type="ECO:0000256" key="4">
    <source>
        <dbReference type="ARBA" id="ARBA00023125"/>
    </source>
</evidence>
<dbReference type="InterPro" id="IPR013249">
    <property type="entry name" value="RNA_pol_sigma70_r4_t2"/>
</dbReference>
<feature type="domain" description="RNA polymerase sigma-70 region 2" evidence="6">
    <location>
        <begin position="31"/>
        <end position="91"/>
    </location>
</feature>
<evidence type="ECO:0000259" key="6">
    <source>
        <dbReference type="Pfam" id="PF04542"/>
    </source>
</evidence>
<evidence type="ECO:0000313" key="8">
    <source>
        <dbReference type="EMBL" id="CBI01782.1"/>
    </source>
</evidence>
<accession>E6Q3M1</accession>
<dbReference type="InterPro" id="IPR013325">
    <property type="entry name" value="RNA_pol_sigma_r2"/>
</dbReference>
<dbReference type="PANTHER" id="PTHR43133">
    <property type="entry name" value="RNA POLYMERASE ECF-TYPE SIGMA FACTO"/>
    <property type="match status" value="1"/>
</dbReference>
<dbReference type="Gene3D" id="1.10.1740.10">
    <property type="match status" value="1"/>
</dbReference>
<dbReference type="AlphaFoldDB" id="E6Q3M1"/>
<keyword evidence="3" id="KW-0731">Sigma factor</keyword>
<keyword evidence="4" id="KW-0238">DNA-binding</keyword>
<dbReference type="Pfam" id="PF08281">
    <property type="entry name" value="Sigma70_r4_2"/>
    <property type="match status" value="1"/>
</dbReference>
<gene>
    <name evidence="8" type="ORF">CARN4_0774</name>
</gene>
<dbReference type="CDD" id="cd06171">
    <property type="entry name" value="Sigma70_r4"/>
    <property type="match status" value="1"/>
</dbReference>
<dbReference type="GO" id="GO:0016987">
    <property type="term" value="F:sigma factor activity"/>
    <property type="evidence" value="ECO:0007669"/>
    <property type="project" value="UniProtKB-KW"/>
</dbReference>
<dbReference type="SUPFAM" id="SSF88659">
    <property type="entry name" value="Sigma3 and sigma4 domains of RNA polymerase sigma factors"/>
    <property type="match status" value="1"/>
</dbReference>
<sequence>MEHWAPVELVRRAIARDESAVDELLRSIWTRAFRLATTITGSVTLGEDAAQEACVIVHRKVAGLRAAEAFDTWVYRVIMREAARARRHQSRAYDDAPIPIPRDDTASLDIWRALESLPADLRDVTVLYYFGALKTAEIAAVLRIREATVRTRLTRARQRLRGELRDYDDASFLRNSTNEVATHAV</sequence>
<proteinExistence type="inferred from homology"/>
<dbReference type="NCBIfam" id="TIGR02937">
    <property type="entry name" value="sigma70-ECF"/>
    <property type="match status" value="1"/>
</dbReference>
<evidence type="ECO:0000256" key="3">
    <source>
        <dbReference type="ARBA" id="ARBA00023082"/>
    </source>
</evidence>
<keyword evidence="5" id="KW-0804">Transcription</keyword>
<evidence type="ECO:0000256" key="2">
    <source>
        <dbReference type="ARBA" id="ARBA00023015"/>
    </source>
</evidence>
<dbReference type="InterPro" id="IPR014284">
    <property type="entry name" value="RNA_pol_sigma-70_dom"/>
</dbReference>
<dbReference type="InterPro" id="IPR007627">
    <property type="entry name" value="RNA_pol_sigma70_r2"/>
</dbReference>
<dbReference type="Pfam" id="PF04542">
    <property type="entry name" value="Sigma70_r2"/>
    <property type="match status" value="1"/>
</dbReference>
<dbReference type="InterPro" id="IPR039425">
    <property type="entry name" value="RNA_pol_sigma-70-like"/>
</dbReference>
<reference evidence="8" key="1">
    <citation type="submission" date="2009-10" db="EMBL/GenBank/DDBJ databases">
        <title>Diversity of trophic interactions inside an arsenic-rich microbial ecosystem.</title>
        <authorList>
            <person name="Bertin P.N."/>
            <person name="Heinrich-Salmeron A."/>
            <person name="Pelletier E."/>
            <person name="Goulhen-Chollet F."/>
            <person name="Arsene-Ploetze F."/>
            <person name="Gallien S."/>
            <person name="Calteau A."/>
            <person name="Vallenet D."/>
            <person name="Casiot C."/>
            <person name="Chane-Woon-Ming B."/>
            <person name="Giloteaux L."/>
            <person name="Barakat M."/>
            <person name="Bonnefoy V."/>
            <person name="Bruneel O."/>
            <person name="Chandler M."/>
            <person name="Cleiss J."/>
            <person name="Duran R."/>
            <person name="Elbaz-Poulichet F."/>
            <person name="Fonknechten N."/>
            <person name="Lauga B."/>
            <person name="Mornico D."/>
            <person name="Ortet P."/>
            <person name="Schaeffer C."/>
            <person name="Siguier P."/>
            <person name="Alexander Thil Smith A."/>
            <person name="Van Dorsselaer A."/>
            <person name="Weissenbach J."/>
            <person name="Medigue C."/>
            <person name="Le Paslier D."/>
        </authorList>
    </citation>
    <scope>NUCLEOTIDE SEQUENCE</scope>
</reference>
<comment type="similarity">
    <text evidence="1">Belongs to the sigma-70 factor family. ECF subfamily.</text>
</comment>
<dbReference type="SUPFAM" id="SSF88946">
    <property type="entry name" value="Sigma2 domain of RNA polymerase sigma factors"/>
    <property type="match status" value="1"/>
</dbReference>
<keyword evidence="2" id="KW-0805">Transcription regulation</keyword>
<dbReference type="InterPro" id="IPR013324">
    <property type="entry name" value="RNA_pol_sigma_r3/r4-like"/>
</dbReference>
<dbReference type="GO" id="GO:0006352">
    <property type="term" value="P:DNA-templated transcription initiation"/>
    <property type="evidence" value="ECO:0007669"/>
    <property type="project" value="InterPro"/>
</dbReference>
<protein>
    <submittedName>
        <fullName evidence="8">Uncharacterized protein</fullName>
    </submittedName>
</protein>
<dbReference type="InterPro" id="IPR036388">
    <property type="entry name" value="WH-like_DNA-bd_sf"/>
</dbReference>
<feature type="domain" description="RNA polymerase sigma factor 70 region 4 type 2" evidence="7">
    <location>
        <begin position="108"/>
        <end position="160"/>
    </location>
</feature>